<evidence type="ECO:0000256" key="2">
    <source>
        <dbReference type="ARBA" id="ARBA00022679"/>
    </source>
</evidence>
<dbReference type="PANTHER" id="PTHR34995">
    <property type="entry name" value="DNA-DIRECTED RNA POLYMERASE SUBUNIT BETA"/>
    <property type="match status" value="1"/>
</dbReference>
<dbReference type="STRING" id="906689.A0A2I0W8L5"/>
<reference evidence="5 6" key="1">
    <citation type="journal article" date="2016" name="Sci. Rep.">
        <title>The Dendrobium catenatum Lindl. genome sequence provides insights into polysaccharide synthase, floral development and adaptive evolution.</title>
        <authorList>
            <person name="Zhang G.Q."/>
            <person name="Xu Q."/>
            <person name="Bian C."/>
            <person name="Tsai W.C."/>
            <person name="Yeh C.M."/>
            <person name="Liu K.W."/>
            <person name="Yoshida K."/>
            <person name="Zhang L.S."/>
            <person name="Chang S.B."/>
            <person name="Chen F."/>
            <person name="Shi Y."/>
            <person name="Su Y.Y."/>
            <person name="Zhang Y.Q."/>
            <person name="Chen L.J."/>
            <person name="Yin Y."/>
            <person name="Lin M."/>
            <person name="Huang H."/>
            <person name="Deng H."/>
            <person name="Wang Z.W."/>
            <person name="Zhu S.L."/>
            <person name="Zhao X."/>
            <person name="Deng C."/>
            <person name="Niu S.C."/>
            <person name="Huang J."/>
            <person name="Wang M."/>
            <person name="Liu G.H."/>
            <person name="Yang H.J."/>
            <person name="Xiao X.J."/>
            <person name="Hsiao Y.Y."/>
            <person name="Wu W.L."/>
            <person name="Chen Y.Y."/>
            <person name="Mitsuda N."/>
            <person name="Ohme-Takagi M."/>
            <person name="Luo Y.B."/>
            <person name="Van de Peer Y."/>
            <person name="Liu Z.J."/>
        </authorList>
    </citation>
    <scope>NUCLEOTIDE SEQUENCE [LARGE SCALE GENOMIC DNA]</scope>
    <source>
        <tissue evidence="5">The whole plant</tissue>
    </source>
</reference>
<proteinExistence type="predicted"/>
<keyword evidence="2" id="KW-0808">Transferase</keyword>
<dbReference type="GO" id="GO:0000428">
    <property type="term" value="C:DNA-directed RNA polymerase complex"/>
    <property type="evidence" value="ECO:0007669"/>
    <property type="project" value="UniProtKB-KW"/>
</dbReference>
<evidence type="ECO:0000256" key="4">
    <source>
        <dbReference type="ARBA" id="ARBA00023163"/>
    </source>
</evidence>
<organism evidence="5 6">
    <name type="scientific">Dendrobium catenatum</name>
    <dbReference type="NCBI Taxonomy" id="906689"/>
    <lineage>
        <taxon>Eukaryota</taxon>
        <taxon>Viridiplantae</taxon>
        <taxon>Streptophyta</taxon>
        <taxon>Embryophyta</taxon>
        <taxon>Tracheophyta</taxon>
        <taxon>Spermatophyta</taxon>
        <taxon>Magnoliopsida</taxon>
        <taxon>Liliopsida</taxon>
        <taxon>Asparagales</taxon>
        <taxon>Orchidaceae</taxon>
        <taxon>Epidendroideae</taxon>
        <taxon>Malaxideae</taxon>
        <taxon>Dendrobiinae</taxon>
        <taxon>Dendrobium</taxon>
    </lineage>
</organism>
<dbReference type="AlphaFoldDB" id="A0A2I0W8L5"/>
<evidence type="ECO:0000256" key="1">
    <source>
        <dbReference type="ARBA" id="ARBA00022478"/>
    </source>
</evidence>
<evidence type="ECO:0000256" key="3">
    <source>
        <dbReference type="ARBA" id="ARBA00022695"/>
    </source>
</evidence>
<evidence type="ECO:0000313" key="5">
    <source>
        <dbReference type="EMBL" id="PKU71980.1"/>
    </source>
</evidence>
<reference evidence="5 6" key="2">
    <citation type="journal article" date="2017" name="Nature">
        <title>The Apostasia genome and the evolution of orchids.</title>
        <authorList>
            <person name="Zhang G.Q."/>
            <person name="Liu K.W."/>
            <person name="Li Z."/>
            <person name="Lohaus R."/>
            <person name="Hsiao Y.Y."/>
            <person name="Niu S.C."/>
            <person name="Wang J.Y."/>
            <person name="Lin Y.C."/>
            <person name="Xu Q."/>
            <person name="Chen L.J."/>
            <person name="Yoshida K."/>
            <person name="Fujiwara S."/>
            <person name="Wang Z.W."/>
            <person name="Zhang Y.Q."/>
            <person name="Mitsuda N."/>
            <person name="Wang M."/>
            <person name="Liu G.H."/>
            <person name="Pecoraro L."/>
            <person name="Huang H.X."/>
            <person name="Xiao X.J."/>
            <person name="Lin M."/>
            <person name="Wu X.Y."/>
            <person name="Wu W.L."/>
            <person name="Chen Y.Y."/>
            <person name="Chang S.B."/>
            <person name="Sakamoto S."/>
            <person name="Ohme-Takagi M."/>
            <person name="Yagi M."/>
            <person name="Zeng S.J."/>
            <person name="Shen C.Y."/>
            <person name="Yeh C.M."/>
            <person name="Luo Y.B."/>
            <person name="Tsai W.C."/>
            <person name="Van de Peer Y."/>
            <person name="Liu Z.J."/>
        </authorList>
    </citation>
    <scope>NUCLEOTIDE SEQUENCE [LARGE SCALE GENOMIC DNA]</scope>
    <source>
        <tissue evidence="5">The whole plant</tissue>
    </source>
</reference>
<dbReference type="InterPro" id="IPR050254">
    <property type="entry name" value="RNA_pol_beta''_euk"/>
</dbReference>
<dbReference type="EMBL" id="KZ502845">
    <property type="protein sequence ID" value="PKU71980.1"/>
    <property type="molecule type" value="Genomic_DNA"/>
</dbReference>
<keyword evidence="1 5" id="KW-0240">DNA-directed RNA polymerase</keyword>
<name>A0A2I0W8L5_9ASPA</name>
<accession>A0A2I0W8L5</accession>
<keyword evidence="3" id="KW-0548">Nucleotidyltransferase</keyword>
<sequence length="72" mass="8504">MNANSFSLKERYIFDLSLSNDQVRHKVLDTFGKKDREILVYSKPYRIISKGNWNLKEPSTSIRNSLEKKVKK</sequence>
<dbReference type="Proteomes" id="UP000233837">
    <property type="component" value="Unassembled WGS sequence"/>
</dbReference>
<keyword evidence="4" id="KW-0804">Transcription</keyword>
<evidence type="ECO:0000313" key="6">
    <source>
        <dbReference type="Proteomes" id="UP000233837"/>
    </source>
</evidence>
<protein>
    <submittedName>
        <fullName evidence="5">DNA-directed RNA polymerase subunit beta</fullName>
    </submittedName>
</protein>
<keyword evidence="6" id="KW-1185">Reference proteome</keyword>
<gene>
    <name evidence="5" type="primary">rpoC2</name>
    <name evidence="5" type="ORF">MA16_Dca007344</name>
</gene>
<dbReference type="GO" id="GO:0016779">
    <property type="term" value="F:nucleotidyltransferase activity"/>
    <property type="evidence" value="ECO:0007669"/>
    <property type="project" value="UniProtKB-KW"/>
</dbReference>
<dbReference type="PANTHER" id="PTHR34995:SF1">
    <property type="entry name" value="DNA-DIRECTED RNA POLYMERASE SUBUNIT BETA"/>
    <property type="match status" value="1"/>
</dbReference>